<evidence type="ECO:0000256" key="2">
    <source>
        <dbReference type="SAM" id="Phobius"/>
    </source>
</evidence>
<proteinExistence type="predicted"/>
<dbReference type="AlphaFoldDB" id="A0AAU9D5P0"/>
<dbReference type="InterPro" id="IPR025194">
    <property type="entry name" value="RodZ-like_C"/>
</dbReference>
<organism evidence="4 5">
    <name type="scientific">Xylocopilactobacillus apicola</name>
    <dbReference type="NCBI Taxonomy" id="2932184"/>
    <lineage>
        <taxon>Bacteria</taxon>
        <taxon>Bacillati</taxon>
        <taxon>Bacillota</taxon>
        <taxon>Bacilli</taxon>
        <taxon>Lactobacillales</taxon>
        <taxon>Lactobacillaceae</taxon>
        <taxon>Xylocopilactobacillus</taxon>
    </lineage>
</organism>
<keyword evidence="5" id="KW-1185">Reference proteome</keyword>
<dbReference type="Proteomes" id="UP001321861">
    <property type="component" value="Chromosome"/>
</dbReference>
<dbReference type="Gene3D" id="1.10.260.40">
    <property type="entry name" value="lambda repressor-like DNA-binding domains"/>
    <property type="match status" value="1"/>
</dbReference>
<dbReference type="CDD" id="cd00093">
    <property type="entry name" value="HTH_XRE"/>
    <property type="match status" value="1"/>
</dbReference>
<dbReference type="GO" id="GO:0003677">
    <property type="term" value="F:DNA binding"/>
    <property type="evidence" value="ECO:0007669"/>
    <property type="project" value="InterPro"/>
</dbReference>
<dbReference type="InterPro" id="IPR050400">
    <property type="entry name" value="Bact_Cytoskel_RodZ"/>
</dbReference>
<keyword evidence="2" id="KW-0812">Transmembrane</keyword>
<dbReference type="SUPFAM" id="SSF47413">
    <property type="entry name" value="lambda repressor-like DNA-binding domains"/>
    <property type="match status" value="1"/>
</dbReference>
<dbReference type="PANTHER" id="PTHR34475:SF1">
    <property type="entry name" value="CYTOSKELETON PROTEIN RODZ"/>
    <property type="match status" value="1"/>
</dbReference>
<sequence length="308" mass="33790">MNNIGKVLRQARIDKGMTIDDLQKKTRIQKRYLIAIENGDFDQLPGQFYVRAFIKQYGEQVGVDTDPYFAQPKDVEPAEVEEYEEETPEKEEPTIASASPYLTRQQPRSRWHSLIPQILVIAAVVLVVFVVWFFYQRSNNSNISDKGKVTSSSVSKMHNAESKSSSTASSSAVSSSKKSSSSKSKPSKSSSSAKEEMKIEIKGQSDPNYTFAVTNLPKSENSLTLNATNGNSWDKVVVDGAALYTGVIQAGQSQTISIPDGAKNITVTLGATSNSEVKLNSQSVDLSNITSRGVSNLIFNLENSERDN</sequence>
<dbReference type="InterPro" id="IPR010982">
    <property type="entry name" value="Lambda_DNA-bd_dom_sf"/>
</dbReference>
<feature type="compositionally biased region" description="Low complexity" evidence="1">
    <location>
        <begin position="162"/>
        <end position="192"/>
    </location>
</feature>
<reference evidence="4 5" key="1">
    <citation type="journal article" date="2023" name="Microbiol. Spectr.">
        <title>Symbiosis of Carpenter Bees with Uncharacterized Lactic Acid Bacteria Showing NAD Auxotrophy.</title>
        <authorList>
            <person name="Kawasaki S."/>
            <person name="Ozawa K."/>
            <person name="Mori T."/>
            <person name="Yamamoto A."/>
            <person name="Ito M."/>
            <person name="Ohkuma M."/>
            <person name="Sakamoto M."/>
            <person name="Matsutani M."/>
        </authorList>
    </citation>
    <scope>NUCLEOTIDE SEQUENCE [LARGE SCALE GENOMIC DNA]</scope>
    <source>
        <strain evidence="4 5">XA3</strain>
    </source>
</reference>
<feature type="compositionally biased region" description="Polar residues" evidence="1">
    <location>
        <begin position="145"/>
        <end position="156"/>
    </location>
</feature>
<evidence type="ECO:0000313" key="5">
    <source>
        <dbReference type="Proteomes" id="UP001321861"/>
    </source>
</evidence>
<feature type="region of interest" description="Disordered" evidence="1">
    <location>
        <begin position="79"/>
        <end position="101"/>
    </location>
</feature>
<dbReference type="KEGG" id="xap:XA3_12690"/>
<evidence type="ECO:0000256" key="1">
    <source>
        <dbReference type="SAM" id="MobiDB-lite"/>
    </source>
</evidence>
<evidence type="ECO:0000259" key="3">
    <source>
        <dbReference type="PROSITE" id="PS50943"/>
    </source>
</evidence>
<dbReference type="PANTHER" id="PTHR34475">
    <property type="match status" value="1"/>
</dbReference>
<dbReference type="Pfam" id="PF13464">
    <property type="entry name" value="RodZ_C"/>
    <property type="match status" value="1"/>
</dbReference>
<feature type="region of interest" description="Disordered" evidence="1">
    <location>
        <begin position="145"/>
        <end position="199"/>
    </location>
</feature>
<feature type="transmembrane region" description="Helical" evidence="2">
    <location>
        <begin position="114"/>
        <end position="135"/>
    </location>
</feature>
<keyword evidence="2" id="KW-1133">Transmembrane helix</keyword>
<dbReference type="PROSITE" id="PS50943">
    <property type="entry name" value="HTH_CROC1"/>
    <property type="match status" value="1"/>
</dbReference>
<feature type="compositionally biased region" description="Acidic residues" evidence="1">
    <location>
        <begin position="79"/>
        <end position="89"/>
    </location>
</feature>
<name>A0AAU9D5P0_9LACO</name>
<dbReference type="RefSeq" id="WP_317634658.1">
    <property type="nucleotide sequence ID" value="NZ_AP026802.1"/>
</dbReference>
<accession>A0AAU9D5P0</accession>
<protein>
    <submittedName>
        <fullName evidence="4">XRE family transcriptional regulator</fullName>
    </submittedName>
</protein>
<dbReference type="InterPro" id="IPR001387">
    <property type="entry name" value="Cro/C1-type_HTH"/>
</dbReference>
<feature type="domain" description="HTH cro/C1-type" evidence="3">
    <location>
        <begin position="8"/>
        <end position="39"/>
    </location>
</feature>
<gene>
    <name evidence="4" type="ORF">XA3_12690</name>
</gene>
<dbReference type="Pfam" id="PF13413">
    <property type="entry name" value="HTH_25"/>
    <property type="match status" value="1"/>
</dbReference>
<evidence type="ECO:0000313" key="4">
    <source>
        <dbReference type="EMBL" id="BDR58828.1"/>
    </source>
</evidence>
<keyword evidence="2" id="KW-0472">Membrane</keyword>
<dbReference type="EMBL" id="AP026802">
    <property type="protein sequence ID" value="BDR58828.1"/>
    <property type="molecule type" value="Genomic_DNA"/>
</dbReference>